<dbReference type="Pfam" id="PF18895">
    <property type="entry name" value="T4SS_pilin"/>
    <property type="match status" value="1"/>
</dbReference>
<proteinExistence type="predicted"/>
<evidence type="ECO:0000313" key="2">
    <source>
        <dbReference type="EMBL" id="KKN91759.1"/>
    </source>
</evidence>
<reference evidence="2" key="1">
    <citation type="journal article" date="2015" name="Nature">
        <title>Complex archaea that bridge the gap between prokaryotes and eukaryotes.</title>
        <authorList>
            <person name="Spang A."/>
            <person name="Saw J.H."/>
            <person name="Jorgensen S.L."/>
            <person name="Zaremba-Niedzwiedzka K."/>
            <person name="Martijn J."/>
            <person name="Lind A.E."/>
            <person name="van Eijk R."/>
            <person name="Schleper C."/>
            <person name="Guy L."/>
            <person name="Ettema T.J."/>
        </authorList>
    </citation>
    <scope>NUCLEOTIDE SEQUENCE</scope>
</reference>
<organism evidence="2">
    <name type="scientific">marine sediment metagenome</name>
    <dbReference type="NCBI Taxonomy" id="412755"/>
    <lineage>
        <taxon>unclassified sequences</taxon>
        <taxon>metagenomes</taxon>
        <taxon>ecological metagenomes</taxon>
    </lineage>
</organism>
<keyword evidence="1" id="KW-0472">Membrane</keyword>
<feature type="transmembrane region" description="Helical" evidence="1">
    <location>
        <begin position="84"/>
        <end position="105"/>
    </location>
</feature>
<dbReference type="EMBL" id="LAZR01000100">
    <property type="protein sequence ID" value="KKN91759.1"/>
    <property type="molecule type" value="Genomic_DNA"/>
</dbReference>
<comment type="caution">
    <text evidence="2">The sequence shown here is derived from an EMBL/GenBank/DDBJ whole genome shotgun (WGS) entry which is preliminary data.</text>
</comment>
<dbReference type="InterPro" id="IPR043993">
    <property type="entry name" value="T4SS_pilin"/>
</dbReference>
<accession>A0A0F9UJE2</accession>
<evidence type="ECO:0000256" key="1">
    <source>
        <dbReference type="SAM" id="Phobius"/>
    </source>
</evidence>
<gene>
    <name evidence="2" type="ORF">LCGC14_0214270</name>
</gene>
<feature type="transmembrane region" description="Helical" evidence="1">
    <location>
        <begin position="49"/>
        <end position="72"/>
    </location>
</feature>
<dbReference type="AlphaFoldDB" id="A0A0F9UJE2"/>
<keyword evidence="1" id="KW-0812">Transmembrane</keyword>
<keyword evidence="1" id="KW-1133">Transmembrane helix</keyword>
<protein>
    <submittedName>
        <fullName evidence="2">Uncharacterized protein</fullName>
    </submittedName>
</protein>
<sequence>MRIFKTIILSYFLLSFLLMPGFAGADVIIDNPLASDSLEDLIDGIINFIFWVATVLAPLMIVIAAFYFVTSAGNPQQIATAKKIILYTLIGYAIILLSRGLILVLREILGVTT</sequence>
<name>A0A0F9UJE2_9ZZZZ</name>